<sequence>VQFKEEIAVTGSGCSERRATTESRVRFKEENRVTGSAFKEEIAVTGSGCFREMSLNESRVQFKEEIAVTGSGCFREMSLNESRVQFKEEIDRAGSGDQSRRASFTFSGLMSADSADSTTVSRRPAASNFSRPSLASISISETGAEGLVAPDLLPRAGQHAEDAMTESELQTDTESEADLLAISDRLNIGKISGFRWLWQTDLKYNSNVWRMLRLQEGNFEFDVRTMVKVIGADSFTQVIRQLRRVADASVQTLSTDDQQHQELRLSGQWRFEAEDGSSNVERYVPSQPPSLASSVAGDDLAEDQMMSMFPHHGSLHHSQQHLQSQHQHHSINLLSPQRQPTPDQAVLETGSYEPPSLQQHHMHYYQQQPQSLPTSAATAQQSMYGGSGVVTPQSARMTIGRHTRTGQYPSVEAFLSQKKH</sequence>
<dbReference type="Proteomes" id="UP000095280">
    <property type="component" value="Unplaced"/>
</dbReference>
<feature type="region of interest" description="Disordered" evidence="1">
    <location>
        <begin position="310"/>
        <end position="389"/>
    </location>
</feature>
<evidence type="ECO:0000313" key="3">
    <source>
        <dbReference type="WBParaSite" id="maker-unitig_22279-snap-gene-0.1-mRNA-1"/>
    </source>
</evidence>
<dbReference type="AlphaFoldDB" id="A0A1I8F6F1"/>
<evidence type="ECO:0000313" key="2">
    <source>
        <dbReference type="Proteomes" id="UP000095280"/>
    </source>
</evidence>
<accession>A0A1I8F6F1</accession>
<organism evidence="2 3">
    <name type="scientific">Macrostomum lignano</name>
    <dbReference type="NCBI Taxonomy" id="282301"/>
    <lineage>
        <taxon>Eukaryota</taxon>
        <taxon>Metazoa</taxon>
        <taxon>Spiralia</taxon>
        <taxon>Lophotrochozoa</taxon>
        <taxon>Platyhelminthes</taxon>
        <taxon>Rhabditophora</taxon>
        <taxon>Macrostomorpha</taxon>
        <taxon>Macrostomida</taxon>
        <taxon>Macrostomidae</taxon>
        <taxon>Macrostomum</taxon>
    </lineage>
</organism>
<feature type="compositionally biased region" description="Polar residues" evidence="1">
    <location>
        <begin position="371"/>
        <end position="389"/>
    </location>
</feature>
<keyword evidence="2" id="KW-1185">Reference proteome</keyword>
<protein>
    <submittedName>
        <fullName evidence="3">HTH La-type RNA-binding domain-containing protein</fullName>
    </submittedName>
</protein>
<evidence type="ECO:0000256" key="1">
    <source>
        <dbReference type="SAM" id="MobiDB-lite"/>
    </source>
</evidence>
<reference evidence="3" key="1">
    <citation type="submission" date="2016-11" db="UniProtKB">
        <authorList>
            <consortium name="WormBaseParasite"/>
        </authorList>
    </citation>
    <scope>IDENTIFICATION</scope>
</reference>
<feature type="compositionally biased region" description="Low complexity" evidence="1">
    <location>
        <begin position="320"/>
        <end position="335"/>
    </location>
</feature>
<name>A0A1I8F6F1_9PLAT</name>
<feature type="region of interest" description="Disordered" evidence="1">
    <location>
        <begin position="276"/>
        <end position="295"/>
    </location>
</feature>
<proteinExistence type="predicted"/>
<dbReference type="WBParaSite" id="maker-unitig_22279-snap-gene-0.1-mRNA-1">
    <property type="protein sequence ID" value="maker-unitig_22279-snap-gene-0.1-mRNA-1"/>
    <property type="gene ID" value="maker-unitig_22279-snap-gene-0.1"/>
</dbReference>